<dbReference type="Gene3D" id="3.80.10.10">
    <property type="entry name" value="Ribonuclease Inhibitor"/>
    <property type="match status" value="1"/>
</dbReference>
<evidence type="ECO:0000313" key="1">
    <source>
        <dbReference type="EMBL" id="KIJ42510.1"/>
    </source>
</evidence>
<reference evidence="1 2" key="1">
    <citation type="submission" date="2014-06" db="EMBL/GenBank/DDBJ databases">
        <title>Evolutionary Origins and Diversification of the Mycorrhizal Mutualists.</title>
        <authorList>
            <consortium name="DOE Joint Genome Institute"/>
            <consortium name="Mycorrhizal Genomics Consortium"/>
            <person name="Kohler A."/>
            <person name="Kuo A."/>
            <person name="Nagy L.G."/>
            <person name="Floudas D."/>
            <person name="Copeland A."/>
            <person name="Barry K.W."/>
            <person name="Cichocki N."/>
            <person name="Veneault-Fourrey C."/>
            <person name="LaButti K."/>
            <person name="Lindquist E.A."/>
            <person name="Lipzen A."/>
            <person name="Lundell T."/>
            <person name="Morin E."/>
            <person name="Murat C."/>
            <person name="Riley R."/>
            <person name="Ohm R."/>
            <person name="Sun H."/>
            <person name="Tunlid A."/>
            <person name="Henrissat B."/>
            <person name="Grigoriev I.V."/>
            <person name="Hibbett D.S."/>
            <person name="Martin F."/>
        </authorList>
    </citation>
    <scope>NUCLEOTIDE SEQUENCE [LARGE SCALE GENOMIC DNA]</scope>
    <source>
        <strain evidence="1 2">SS14</strain>
    </source>
</reference>
<protein>
    <submittedName>
        <fullName evidence="1">Uncharacterized protein</fullName>
    </submittedName>
</protein>
<gene>
    <name evidence="1" type="ORF">M422DRAFT_254287</name>
</gene>
<dbReference type="Proteomes" id="UP000054279">
    <property type="component" value="Unassembled WGS sequence"/>
</dbReference>
<accession>A0A0C9VV95</accession>
<dbReference type="SUPFAM" id="SSF52047">
    <property type="entry name" value="RNI-like"/>
    <property type="match status" value="1"/>
</dbReference>
<keyword evidence="2" id="KW-1185">Reference proteome</keyword>
<dbReference type="HOGENOM" id="CLU_1157016_0_0_1"/>
<dbReference type="AlphaFoldDB" id="A0A0C9VV95"/>
<proteinExistence type="predicted"/>
<dbReference type="InterPro" id="IPR032675">
    <property type="entry name" value="LRR_dom_sf"/>
</dbReference>
<organism evidence="1 2">
    <name type="scientific">Sphaerobolus stellatus (strain SS14)</name>
    <dbReference type="NCBI Taxonomy" id="990650"/>
    <lineage>
        <taxon>Eukaryota</taxon>
        <taxon>Fungi</taxon>
        <taxon>Dikarya</taxon>
        <taxon>Basidiomycota</taxon>
        <taxon>Agaricomycotina</taxon>
        <taxon>Agaricomycetes</taxon>
        <taxon>Phallomycetidae</taxon>
        <taxon>Geastrales</taxon>
        <taxon>Sphaerobolaceae</taxon>
        <taxon>Sphaerobolus</taxon>
    </lineage>
</organism>
<evidence type="ECO:0000313" key="2">
    <source>
        <dbReference type="Proteomes" id="UP000054279"/>
    </source>
</evidence>
<sequence>MDELQILSPSVPSLKVIRVQICCFQEYLYEVQRTPIPFLKLLSLSISTYTYHKNLDCIFILLRRLKIPEIRHIKLECLRDRQSRTILCDFDPDWPRLEVFRFKNFALSRWTSKDARSFFLHMPVLRALYITGCAISQNFLCGFTPIMSDTQTCPELEYLSLDGTPPSWGDLALLLKSRTQASYSYYGRFRVHLGDLSNVRFLEDDVMDMVMLESAMRTYPGIIAKNETLPPSTTDYVSSR</sequence>
<name>A0A0C9VV95_SPHS4</name>
<dbReference type="EMBL" id="KN837129">
    <property type="protein sequence ID" value="KIJ42510.1"/>
    <property type="molecule type" value="Genomic_DNA"/>
</dbReference>